<comment type="caution">
    <text evidence="2">The sequence shown here is derived from an EMBL/GenBank/DDBJ whole genome shotgun (WGS) entry which is preliminary data.</text>
</comment>
<dbReference type="RefSeq" id="WP_111297277.1">
    <property type="nucleotide sequence ID" value="NZ_QKZV01000014.1"/>
</dbReference>
<sequence>MKARKWLRNTIIILIIIAAGWFYWQFYFVFATGTKAGVLNTFQHKGVIFKTWEGKIIQSGFKANVQSNEFSFSVTNPKVAAILEQNSGRDMNLHYKLYMGALPWRGMQKFIVDSVIEIRGNGGVGTIEPQ</sequence>
<keyword evidence="3" id="KW-1185">Reference proteome</keyword>
<evidence type="ECO:0000313" key="2">
    <source>
        <dbReference type="EMBL" id="PZX59461.1"/>
    </source>
</evidence>
<proteinExistence type="predicted"/>
<evidence type="ECO:0000256" key="1">
    <source>
        <dbReference type="SAM" id="Phobius"/>
    </source>
</evidence>
<accession>A0A2W7RGZ6</accession>
<keyword evidence="1" id="KW-0812">Transmembrane</keyword>
<dbReference type="OrthoDB" id="9794557at2"/>
<feature type="transmembrane region" description="Helical" evidence="1">
    <location>
        <begin position="12"/>
        <end position="30"/>
    </location>
</feature>
<name>A0A2W7RGZ6_9BACT</name>
<protein>
    <recommendedName>
        <fullName evidence="4">6-phosphogluconate dehydrogenase</fullName>
    </recommendedName>
</protein>
<reference evidence="2 3" key="1">
    <citation type="submission" date="2018-06" db="EMBL/GenBank/DDBJ databases">
        <title>Genomic Encyclopedia of Archaeal and Bacterial Type Strains, Phase II (KMG-II): from individual species to whole genera.</title>
        <authorList>
            <person name="Goeker M."/>
        </authorList>
    </citation>
    <scope>NUCLEOTIDE SEQUENCE [LARGE SCALE GENOMIC DNA]</scope>
    <source>
        <strain evidence="2 3">DSM 23241</strain>
    </source>
</reference>
<dbReference type="EMBL" id="QKZV01000014">
    <property type="protein sequence ID" value="PZX59461.1"/>
    <property type="molecule type" value="Genomic_DNA"/>
</dbReference>
<organism evidence="2 3">
    <name type="scientific">Hydrotalea sandarakina</name>
    <dbReference type="NCBI Taxonomy" id="1004304"/>
    <lineage>
        <taxon>Bacteria</taxon>
        <taxon>Pseudomonadati</taxon>
        <taxon>Bacteroidota</taxon>
        <taxon>Chitinophagia</taxon>
        <taxon>Chitinophagales</taxon>
        <taxon>Chitinophagaceae</taxon>
        <taxon>Hydrotalea</taxon>
    </lineage>
</organism>
<evidence type="ECO:0008006" key="4">
    <source>
        <dbReference type="Google" id="ProtNLM"/>
    </source>
</evidence>
<evidence type="ECO:0000313" key="3">
    <source>
        <dbReference type="Proteomes" id="UP000249720"/>
    </source>
</evidence>
<keyword evidence="1" id="KW-1133">Transmembrane helix</keyword>
<dbReference type="AlphaFoldDB" id="A0A2W7RGZ6"/>
<keyword evidence="1" id="KW-0472">Membrane</keyword>
<dbReference type="Proteomes" id="UP000249720">
    <property type="component" value="Unassembled WGS sequence"/>
</dbReference>
<gene>
    <name evidence="2" type="ORF">LX80_02801</name>
</gene>